<proteinExistence type="predicted"/>
<feature type="transmembrane region" description="Helical" evidence="2">
    <location>
        <begin position="83"/>
        <end position="112"/>
    </location>
</feature>
<dbReference type="AlphaFoldDB" id="A0A1D2MSU9"/>
<evidence type="ECO:0000313" key="3">
    <source>
        <dbReference type="EMBL" id="ODM96199.1"/>
    </source>
</evidence>
<evidence type="ECO:0000313" key="4">
    <source>
        <dbReference type="Proteomes" id="UP000094527"/>
    </source>
</evidence>
<evidence type="ECO:0000256" key="2">
    <source>
        <dbReference type="SAM" id="Phobius"/>
    </source>
</evidence>
<dbReference type="EMBL" id="LJIJ01000565">
    <property type="protein sequence ID" value="ODM96199.1"/>
    <property type="molecule type" value="Genomic_DNA"/>
</dbReference>
<evidence type="ECO:0000256" key="1">
    <source>
        <dbReference type="SAM" id="MobiDB-lite"/>
    </source>
</evidence>
<accession>A0A1D2MSU9</accession>
<keyword evidence="2" id="KW-0472">Membrane</keyword>
<keyword evidence="4" id="KW-1185">Reference proteome</keyword>
<reference evidence="3 4" key="1">
    <citation type="journal article" date="2016" name="Genome Biol. Evol.">
        <title>Gene Family Evolution Reflects Adaptation to Soil Environmental Stressors in the Genome of the Collembolan Orchesella cincta.</title>
        <authorList>
            <person name="Faddeeva-Vakhrusheva A."/>
            <person name="Derks M.F."/>
            <person name="Anvar S.Y."/>
            <person name="Agamennone V."/>
            <person name="Suring W."/>
            <person name="Smit S."/>
            <person name="van Straalen N.M."/>
            <person name="Roelofs D."/>
        </authorList>
    </citation>
    <scope>NUCLEOTIDE SEQUENCE [LARGE SCALE GENOMIC DNA]</scope>
    <source>
        <tissue evidence="3">Mixed pool</tissue>
    </source>
</reference>
<name>A0A1D2MSU9_ORCCI</name>
<keyword evidence="2" id="KW-0812">Transmembrane</keyword>
<dbReference type="Proteomes" id="UP000094527">
    <property type="component" value="Unassembled WGS sequence"/>
</dbReference>
<feature type="transmembrane region" description="Helical" evidence="2">
    <location>
        <begin position="50"/>
        <end position="77"/>
    </location>
</feature>
<feature type="transmembrane region" description="Helical" evidence="2">
    <location>
        <begin position="20"/>
        <end position="38"/>
    </location>
</feature>
<feature type="region of interest" description="Disordered" evidence="1">
    <location>
        <begin position="186"/>
        <end position="223"/>
    </location>
</feature>
<organism evidence="3 4">
    <name type="scientific">Orchesella cincta</name>
    <name type="common">Springtail</name>
    <name type="synonym">Podura cincta</name>
    <dbReference type="NCBI Taxonomy" id="48709"/>
    <lineage>
        <taxon>Eukaryota</taxon>
        <taxon>Metazoa</taxon>
        <taxon>Ecdysozoa</taxon>
        <taxon>Arthropoda</taxon>
        <taxon>Hexapoda</taxon>
        <taxon>Collembola</taxon>
        <taxon>Entomobryomorpha</taxon>
        <taxon>Entomobryoidea</taxon>
        <taxon>Orchesellidae</taxon>
        <taxon>Orchesellinae</taxon>
        <taxon>Orchesella</taxon>
    </lineage>
</organism>
<protein>
    <submittedName>
        <fullName evidence="3">Uncharacterized protein</fullName>
    </submittedName>
</protein>
<keyword evidence="2" id="KW-1133">Transmembrane helix</keyword>
<gene>
    <name evidence="3" type="ORF">Ocin01_10480</name>
</gene>
<sequence length="266" mass="30016">MKHSEEYRKRVNSFQKSILIVHLILMVIGGTIFTLGVISRPILRITKVEYFATVKWIVNVMVGAGLAQILIAAYDIFSGCWKLIWPIYLGIAATGLTILLELTAIGSSIYLYTQSLSMVNEELISPWYWLSVSVSTPVTPKWLATSTVCGSPPPRPPCQNHRGHFRTVQDAGERYHKEFEHNEWEAKEKKLKKEQEQKKKDEEEPQPSTSGLKAPRVKFSDENGIEMQTTTYDVDIHVECSTPTSIITGDHGYVAGSRVSLDFDKI</sequence>
<comment type="caution">
    <text evidence="3">The sequence shown here is derived from an EMBL/GenBank/DDBJ whole genome shotgun (WGS) entry which is preliminary data.</text>
</comment>
<feature type="compositionally biased region" description="Basic and acidic residues" evidence="1">
    <location>
        <begin position="186"/>
        <end position="202"/>
    </location>
</feature>
<dbReference type="OrthoDB" id="10602115at2759"/>